<dbReference type="AlphaFoldDB" id="A0A8X6PFP7"/>
<reference evidence="2" key="1">
    <citation type="submission" date="2020-08" db="EMBL/GenBank/DDBJ databases">
        <title>Multicomponent nature underlies the extraordinary mechanical properties of spider dragline silk.</title>
        <authorList>
            <person name="Kono N."/>
            <person name="Nakamura H."/>
            <person name="Mori M."/>
            <person name="Yoshida Y."/>
            <person name="Ohtoshi R."/>
            <person name="Malay A.D."/>
            <person name="Moran D.A.P."/>
            <person name="Tomita M."/>
            <person name="Numata K."/>
            <person name="Arakawa K."/>
        </authorList>
    </citation>
    <scope>NUCLEOTIDE SEQUENCE</scope>
</reference>
<feature type="chain" id="PRO_5036491313" evidence="1">
    <location>
        <begin position="28"/>
        <end position="350"/>
    </location>
</feature>
<evidence type="ECO:0000313" key="3">
    <source>
        <dbReference type="Proteomes" id="UP000887013"/>
    </source>
</evidence>
<gene>
    <name evidence="2" type="primary">AVEN_46861_1</name>
    <name evidence="2" type="ORF">NPIL_282691</name>
</gene>
<proteinExistence type="predicted"/>
<dbReference type="Proteomes" id="UP000887013">
    <property type="component" value="Unassembled WGS sequence"/>
</dbReference>
<sequence>MSIVPTLNHLCLVQVAVLVCNSPEVKELGTTIVSCFTDNNDWEPLVLEKLSRYELPMVCQKNLIPFIKPICFEIIMWKTNHFEILGRDVHKPIDFCWDSMGTINHFETAKRLVHSQNFTTIQRFTMTCYYCMVNEAQRLWKKASAIEKEILIKSSAYKNRVYRSSLKKVHSQLIPGNQVLRFWINGLQQGSADETRYELFHCSLLWDRKMPVLGHMLQRLPSEETLNLLAGRIRRNNRINNNERIYLSNLNVEQKKEFLKREAFEVLRMYLQWPLQSQFLKMADSLWVYITERNFLELLLFILDEKIEKKWEDFNYVNLLLEFWSRSPNRFKEYVEQSPFSSRFETYICE</sequence>
<dbReference type="EMBL" id="BMAW01019687">
    <property type="protein sequence ID" value="GFT64809.1"/>
    <property type="molecule type" value="Genomic_DNA"/>
</dbReference>
<keyword evidence="3" id="KW-1185">Reference proteome</keyword>
<name>A0A8X6PFP7_NEPPI</name>
<dbReference type="OrthoDB" id="6452498at2759"/>
<comment type="caution">
    <text evidence="2">The sequence shown here is derived from an EMBL/GenBank/DDBJ whole genome shotgun (WGS) entry which is preliminary data.</text>
</comment>
<accession>A0A8X6PFP7</accession>
<evidence type="ECO:0000313" key="2">
    <source>
        <dbReference type="EMBL" id="GFT64809.1"/>
    </source>
</evidence>
<keyword evidence="1" id="KW-0732">Signal</keyword>
<feature type="signal peptide" evidence="1">
    <location>
        <begin position="1"/>
        <end position="27"/>
    </location>
</feature>
<protein>
    <submittedName>
        <fullName evidence="2">Uncharacterized protein</fullName>
    </submittedName>
</protein>
<organism evidence="2 3">
    <name type="scientific">Nephila pilipes</name>
    <name type="common">Giant wood spider</name>
    <name type="synonym">Nephila maculata</name>
    <dbReference type="NCBI Taxonomy" id="299642"/>
    <lineage>
        <taxon>Eukaryota</taxon>
        <taxon>Metazoa</taxon>
        <taxon>Ecdysozoa</taxon>
        <taxon>Arthropoda</taxon>
        <taxon>Chelicerata</taxon>
        <taxon>Arachnida</taxon>
        <taxon>Araneae</taxon>
        <taxon>Araneomorphae</taxon>
        <taxon>Entelegynae</taxon>
        <taxon>Araneoidea</taxon>
        <taxon>Nephilidae</taxon>
        <taxon>Nephila</taxon>
    </lineage>
</organism>
<evidence type="ECO:0000256" key="1">
    <source>
        <dbReference type="SAM" id="SignalP"/>
    </source>
</evidence>